<evidence type="ECO:0000256" key="2">
    <source>
        <dbReference type="SAM" id="Phobius"/>
    </source>
</evidence>
<reference evidence="4 5" key="1">
    <citation type="submission" date="2023-09" db="EMBL/GenBank/DDBJ databases">
        <authorList>
            <person name="Rey-Velasco X."/>
        </authorList>
    </citation>
    <scope>NUCLEOTIDE SEQUENCE [LARGE SCALE GENOMIC DNA]</scope>
    <source>
        <strain evidence="4 5">F390</strain>
    </source>
</reference>
<dbReference type="RefSeq" id="WP_311339888.1">
    <property type="nucleotide sequence ID" value="NZ_JAVRHS010000002.1"/>
</dbReference>
<sequence>MIITCPSCDARYNVPDDAINAKGRSVRCAKCDTRWFVTAPEPEHDIAAAPDALSIDSHSPTVPPQHGDDAVTHPDATPLHEAATLTSNDAEQIPTSVSRSAPVSDEPTGEAAAVAASTASPSEPAREQRLRSPIRVDADDPYATLSERNDEVAKRQPVRWRMWIIALLMVLAFGAVLLAFAREGSLPGWLPAQAERAQDISPDLALDFPASEQRLQSGPDGKNFFTANGTILNKGQREHTIPPLQVVLRDREEQIVLSWEITPAQRVLAPDETLVVREAMTQIPASAQVAEIGWKAD</sequence>
<name>A0ABU2ZGG8_9SPHN</name>
<protein>
    <submittedName>
        <fullName evidence="4">Zinc-ribbon domain-containing protein</fullName>
    </submittedName>
</protein>
<feature type="region of interest" description="Disordered" evidence="1">
    <location>
        <begin position="54"/>
        <end position="137"/>
    </location>
</feature>
<dbReference type="NCBIfam" id="TIGR02098">
    <property type="entry name" value="MJ0042_CXXC"/>
    <property type="match status" value="1"/>
</dbReference>
<feature type="compositionally biased region" description="Basic and acidic residues" evidence="1">
    <location>
        <begin position="124"/>
        <end position="137"/>
    </location>
</feature>
<dbReference type="InterPro" id="IPR011723">
    <property type="entry name" value="Znf/thioredoxin_put"/>
</dbReference>
<evidence type="ECO:0000313" key="5">
    <source>
        <dbReference type="Proteomes" id="UP001259803"/>
    </source>
</evidence>
<organism evidence="4 5">
    <name type="scientific">Croceicoccus esteveae</name>
    <dbReference type="NCBI Taxonomy" id="3075597"/>
    <lineage>
        <taxon>Bacteria</taxon>
        <taxon>Pseudomonadati</taxon>
        <taxon>Pseudomonadota</taxon>
        <taxon>Alphaproteobacteria</taxon>
        <taxon>Sphingomonadales</taxon>
        <taxon>Erythrobacteraceae</taxon>
        <taxon>Croceicoccus</taxon>
    </lineage>
</organism>
<comment type="caution">
    <text evidence="4">The sequence shown here is derived from an EMBL/GenBank/DDBJ whole genome shotgun (WGS) entry which is preliminary data.</text>
</comment>
<evidence type="ECO:0000313" key="4">
    <source>
        <dbReference type="EMBL" id="MDT0575316.1"/>
    </source>
</evidence>
<keyword evidence="2" id="KW-0812">Transmembrane</keyword>
<feature type="transmembrane region" description="Helical" evidence="2">
    <location>
        <begin position="160"/>
        <end position="181"/>
    </location>
</feature>
<keyword evidence="5" id="KW-1185">Reference proteome</keyword>
<dbReference type="Pfam" id="PF13717">
    <property type="entry name" value="Zn_ribbon_4"/>
    <property type="match status" value="1"/>
</dbReference>
<feature type="domain" description="Zinc finger/thioredoxin putative" evidence="3">
    <location>
        <begin position="1"/>
        <end position="36"/>
    </location>
</feature>
<accession>A0ABU2ZGG8</accession>
<keyword evidence="2" id="KW-0472">Membrane</keyword>
<keyword evidence="2" id="KW-1133">Transmembrane helix</keyword>
<gene>
    <name evidence="4" type="ORF">RM533_03865</name>
</gene>
<feature type="compositionally biased region" description="Polar residues" evidence="1">
    <location>
        <begin position="84"/>
        <end position="101"/>
    </location>
</feature>
<feature type="compositionally biased region" description="Low complexity" evidence="1">
    <location>
        <begin position="109"/>
        <end position="123"/>
    </location>
</feature>
<proteinExistence type="predicted"/>
<evidence type="ECO:0000256" key="1">
    <source>
        <dbReference type="SAM" id="MobiDB-lite"/>
    </source>
</evidence>
<dbReference type="Proteomes" id="UP001259803">
    <property type="component" value="Unassembled WGS sequence"/>
</dbReference>
<dbReference type="EMBL" id="JAVRHS010000002">
    <property type="protein sequence ID" value="MDT0575316.1"/>
    <property type="molecule type" value="Genomic_DNA"/>
</dbReference>
<evidence type="ECO:0000259" key="3">
    <source>
        <dbReference type="Pfam" id="PF13717"/>
    </source>
</evidence>